<dbReference type="Proteomes" id="UP001143747">
    <property type="component" value="Unassembled WGS sequence"/>
</dbReference>
<keyword evidence="3" id="KW-1185">Reference proteome</keyword>
<dbReference type="PANTHER" id="PTHR40705">
    <property type="entry name" value="TRNA(ILE2) 2-AGMATINYLCYTIDINE SYNTHETASE TIAS"/>
    <property type="match status" value="1"/>
</dbReference>
<evidence type="ECO:0000313" key="2">
    <source>
        <dbReference type="EMBL" id="MDE4907922.1"/>
    </source>
</evidence>
<dbReference type="AlphaFoldDB" id="A0A9Q4KSG8"/>
<dbReference type="RefSeq" id="WP_274925719.1">
    <property type="nucleotide sequence ID" value="NZ_JAKELO010000002.1"/>
</dbReference>
<comment type="caution">
    <text evidence="2">The sequence shown here is derived from an EMBL/GenBank/DDBJ whole genome shotgun (WGS) entry which is preliminary data.</text>
</comment>
<feature type="domain" description="TiaS-like TCKD" evidence="1">
    <location>
        <begin position="144"/>
        <end position="203"/>
    </location>
</feature>
<gene>
    <name evidence="2" type="ORF">L0665_04775</name>
</gene>
<protein>
    <submittedName>
        <fullName evidence="2">DUF1743 domain-containing protein</fullName>
    </submittedName>
</protein>
<accession>A0A9Q4KSG8</accession>
<sequence length="296" mass="32024">MENISDPYSIRYPEICAVADIDGTTVELIEEFACTGGAMWAGHNYQKSPLVQSVRVVGNTQRFLLSAGVEDLPLEGSYFPAGIAAVEVTADEIGITYRGVGGGGVGATICRTEAAGVIHSKSDPCGGGREAGAQIWLPRRERVIIGVDDTDTPEEGATWTLAHNIAEAVQTPETRYISHTIVQLFPVPYRTKNCVGVACEFATSEPEQLVTAFEELLRKYTLSDETGMAVFRGFSPKPLTEYGWKVKRGEVTRDDLNAIRKHIEIRLDGRGIIGAAAAIPFATRYNEALSICNGEP</sequence>
<organism evidence="2 3">
    <name type="scientific">Methanogenium marinum</name>
    <dbReference type="NCBI Taxonomy" id="348610"/>
    <lineage>
        <taxon>Archaea</taxon>
        <taxon>Methanobacteriati</taxon>
        <taxon>Methanobacteriota</taxon>
        <taxon>Stenosarchaea group</taxon>
        <taxon>Methanomicrobia</taxon>
        <taxon>Methanomicrobiales</taxon>
        <taxon>Methanomicrobiaceae</taxon>
        <taxon>Methanogenium</taxon>
    </lineage>
</organism>
<dbReference type="NCBIfam" id="TIGR03280">
    <property type="entry name" value="methan_mark_11"/>
    <property type="match status" value="1"/>
</dbReference>
<dbReference type="Pfam" id="PF22641">
    <property type="entry name" value="TiaS_TCKD"/>
    <property type="match status" value="1"/>
</dbReference>
<evidence type="ECO:0000313" key="3">
    <source>
        <dbReference type="Proteomes" id="UP001143747"/>
    </source>
</evidence>
<dbReference type="PANTHER" id="PTHR40705:SF2">
    <property type="entry name" value="DUF1743 DOMAIN-CONTAINING PROTEIN"/>
    <property type="match status" value="1"/>
</dbReference>
<reference evidence="2" key="1">
    <citation type="submission" date="2022-01" db="EMBL/GenBank/DDBJ databases">
        <title>Draft genome of Methanogenium marinum DSM 15558.</title>
        <authorList>
            <person name="Chen S.-C."/>
            <person name="You Y.-T."/>
        </authorList>
    </citation>
    <scope>NUCLEOTIDE SEQUENCE</scope>
    <source>
        <strain evidence="2">DSM 15558</strain>
    </source>
</reference>
<dbReference type="InterPro" id="IPR053870">
    <property type="entry name" value="TiaS-like_TCKD"/>
</dbReference>
<dbReference type="EMBL" id="JAKELO010000002">
    <property type="protein sequence ID" value="MDE4907922.1"/>
    <property type="molecule type" value="Genomic_DNA"/>
</dbReference>
<dbReference type="InterPro" id="IPR017674">
    <property type="entry name" value="Methan_mark_11"/>
</dbReference>
<evidence type="ECO:0000259" key="1">
    <source>
        <dbReference type="Pfam" id="PF22641"/>
    </source>
</evidence>
<proteinExistence type="predicted"/>
<dbReference type="Gene3D" id="3.30.70.2200">
    <property type="match status" value="1"/>
</dbReference>
<name>A0A9Q4KSG8_9EURY</name>